<gene>
    <name evidence="1" type="ORF">STAS_04202</name>
</gene>
<sequence length="106" mass="11661">FHFACCSHSIQSILKAEKEGVCFSEITRLEPCVIYPIMELGPRNGLAFIRIYDVIGMKTKASFGGKSGQGEPIEDEEAAQLGDNPIWWASACSAHYLISIIITILL</sequence>
<keyword evidence="2" id="KW-1185">Reference proteome</keyword>
<name>A0A5A7P6X0_STRAF</name>
<protein>
    <submittedName>
        <fullName evidence="1">Uncharacterized protein</fullName>
    </submittedName>
</protein>
<dbReference type="Proteomes" id="UP000325081">
    <property type="component" value="Unassembled WGS sequence"/>
</dbReference>
<proteinExistence type="predicted"/>
<reference evidence="2" key="1">
    <citation type="journal article" date="2019" name="Curr. Biol.">
        <title>Genome Sequence of Striga asiatica Provides Insight into the Evolution of Plant Parasitism.</title>
        <authorList>
            <person name="Yoshida S."/>
            <person name="Kim S."/>
            <person name="Wafula E.K."/>
            <person name="Tanskanen J."/>
            <person name="Kim Y.M."/>
            <person name="Honaas L."/>
            <person name="Yang Z."/>
            <person name="Spallek T."/>
            <person name="Conn C.E."/>
            <person name="Ichihashi Y."/>
            <person name="Cheong K."/>
            <person name="Cui S."/>
            <person name="Der J.P."/>
            <person name="Gundlach H."/>
            <person name="Jiao Y."/>
            <person name="Hori C."/>
            <person name="Ishida J.K."/>
            <person name="Kasahara H."/>
            <person name="Kiba T."/>
            <person name="Kim M.S."/>
            <person name="Koo N."/>
            <person name="Laohavisit A."/>
            <person name="Lee Y.H."/>
            <person name="Lumba S."/>
            <person name="McCourt P."/>
            <person name="Mortimer J.C."/>
            <person name="Mutuku J.M."/>
            <person name="Nomura T."/>
            <person name="Sasaki-Sekimoto Y."/>
            <person name="Seto Y."/>
            <person name="Wang Y."/>
            <person name="Wakatake T."/>
            <person name="Sakakibara H."/>
            <person name="Demura T."/>
            <person name="Yamaguchi S."/>
            <person name="Yoneyama K."/>
            <person name="Manabe R.I."/>
            <person name="Nelson D.C."/>
            <person name="Schulman A.H."/>
            <person name="Timko M.P."/>
            <person name="dePamphilis C.W."/>
            <person name="Choi D."/>
            <person name="Shirasu K."/>
        </authorList>
    </citation>
    <scope>NUCLEOTIDE SEQUENCE [LARGE SCALE GENOMIC DNA]</scope>
    <source>
        <strain evidence="2">cv. UVA1</strain>
    </source>
</reference>
<evidence type="ECO:0000313" key="2">
    <source>
        <dbReference type="Proteomes" id="UP000325081"/>
    </source>
</evidence>
<evidence type="ECO:0000313" key="1">
    <source>
        <dbReference type="EMBL" id="GER28407.1"/>
    </source>
</evidence>
<comment type="caution">
    <text evidence="1">The sequence shown here is derived from an EMBL/GenBank/DDBJ whole genome shotgun (WGS) entry which is preliminary data.</text>
</comment>
<feature type="non-terminal residue" evidence="1">
    <location>
        <position position="1"/>
    </location>
</feature>
<organism evidence="1 2">
    <name type="scientific">Striga asiatica</name>
    <name type="common">Asiatic witchweed</name>
    <name type="synonym">Buchnera asiatica</name>
    <dbReference type="NCBI Taxonomy" id="4170"/>
    <lineage>
        <taxon>Eukaryota</taxon>
        <taxon>Viridiplantae</taxon>
        <taxon>Streptophyta</taxon>
        <taxon>Embryophyta</taxon>
        <taxon>Tracheophyta</taxon>
        <taxon>Spermatophyta</taxon>
        <taxon>Magnoliopsida</taxon>
        <taxon>eudicotyledons</taxon>
        <taxon>Gunneridae</taxon>
        <taxon>Pentapetalae</taxon>
        <taxon>asterids</taxon>
        <taxon>lamiids</taxon>
        <taxon>Lamiales</taxon>
        <taxon>Orobanchaceae</taxon>
        <taxon>Buchnereae</taxon>
        <taxon>Striga</taxon>
    </lineage>
</organism>
<accession>A0A5A7P6X0</accession>
<dbReference type="AlphaFoldDB" id="A0A5A7P6X0"/>
<dbReference type="EMBL" id="BKCP01002558">
    <property type="protein sequence ID" value="GER28407.1"/>
    <property type="molecule type" value="Genomic_DNA"/>
</dbReference>